<keyword evidence="4" id="KW-0812">Transmembrane</keyword>
<dbReference type="Proteomes" id="UP000325134">
    <property type="component" value="Unassembled WGS sequence"/>
</dbReference>
<dbReference type="PANTHER" id="PTHR10434">
    <property type="entry name" value="1-ACYL-SN-GLYCEROL-3-PHOSPHATE ACYLTRANSFERASE"/>
    <property type="match status" value="1"/>
</dbReference>
<keyword evidence="7" id="KW-1185">Reference proteome</keyword>
<dbReference type="SMART" id="SM00563">
    <property type="entry name" value="PlsC"/>
    <property type="match status" value="1"/>
</dbReference>
<dbReference type="InterPro" id="IPR002123">
    <property type="entry name" value="Plipid/glycerol_acylTrfase"/>
</dbReference>
<keyword evidence="3 6" id="KW-0012">Acyltransferase</keyword>
<protein>
    <submittedName>
        <fullName evidence="6">1-acyl-sn-glycerol-3-phosphate acyltransferase</fullName>
    </submittedName>
</protein>
<dbReference type="PANTHER" id="PTHR10434:SF40">
    <property type="entry name" value="1-ACYL-SN-GLYCEROL-3-PHOSPHATE ACYLTRANSFERASE"/>
    <property type="match status" value="1"/>
</dbReference>
<keyword evidence="4" id="KW-1133">Transmembrane helix</keyword>
<feature type="transmembrane region" description="Helical" evidence="4">
    <location>
        <begin position="12"/>
        <end position="34"/>
    </location>
</feature>
<accession>A0A1M5AEA6</accession>
<dbReference type="RefSeq" id="WP_149776968.1">
    <property type="nucleotide sequence ID" value="NZ_FQVK01000025.1"/>
</dbReference>
<keyword evidence="4" id="KW-0472">Membrane</keyword>
<proteinExistence type="predicted"/>
<name>A0A1M5AEA6_9RHOB</name>
<evidence type="ECO:0000256" key="4">
    <source>
        <dbReference type="SAM" id="Phobius"/>
    </source>
</evidence>
<keyword evidence="2 6" id="KW-0808">Transferase</keyword>
<reference evidence="6 7" key="1">
    <citation type="submission" date="2016-11" db="EMBL/GenBank/DDBJ databases">
        <authorList>
            <person name="Varghese N."/>
            <person name="Submissions S."/>
        </authorList>
    </citation>
    <scope>NUCLEOTIDE SEQUENCE [LARGE SCALE GENOMIC DNA]</scope>
    <source>
        <strain evidence="6 7">DSM 29341</strain>
    </source>
</reference>
<gene>
    <name evidence="6" type="ORF">SAMN05444279_12535</name>
</gene>
<dbReference type="GO" id="GO:0003841">
    <property type="term" value="F:1-acylglycerol-3-phosphate O-acyltransferase activity"/>
    <property type="evidence" value="ECO:0007669"/>
    <property type="project" value="TreeGrafter"/>
</dbReference>
<feature type="domain" description="Phospholipid/glycerol acyltransferase" evidence="5">
    <location>
        <begin position="73"/>
        <end position="187"/>
    </location>
</feature>
<evidence type="ECO:0000313" key="7">
    <source>
        <dbReference type="Proteomes" id="UP000325134"/>
    </source>
</evidence>
<dbReference type="OrthoDB" id="5290997at2"/>
<dbReference type="SUPFAM" id="SSF69593">
    <property type="entry name" value="Glycerol-3-phosphate (1)-acyltransferase"/>
    <property type="match status" value="1"/>
</dbReference>
<evidence type="ECO:0000256" key="3">
    <source>
        <dbReference type="ARBA" id="ARBA00023315"/>
    </source>
</evidence>
<comment type="pathway">
    <text evidence="1">Lipid metabolism.</text>
</comment>
<dbReference type="Pfam" id="PF01553">
    <property type="entry name" value="Acyltransferase"/>
    <property type="match status" value="1"/>
</dbReference>
<dbReference type="EMBL" id="FQVK01000025">
    <property type="protein sequence ID" value="SHF28600.1"/>
    <property type="molecule type" value="Genomic_DNA"/>
</dbReference>
<evidence type="ECO:0000259" key="5">
    <source>
        <dbReference type="SMART" id="SM00563"/>
    </source>
</evidence>
<dbReference type="GO" id="GO:0006654">
    <property type="term" value="P:phosphatidic acid biosynthetic process"/>
    <property type="evidence" value="ECO:0007669"/>
    <property type="project" value="TreeGrafter"/>
</dbReference>
<organism evidence="6 7">
    <name type="scientific">Ruegeria intermedia</name>
    <dbReference type="NCBI Taxonomy" id="996115"/>
    <lineage>
        <taxon>Bacteria</taxon>
        <taxon>Pseudomonadati</taxon>
        <taxon>Pseudomonadota</taxon>
        <taxon>Alphaproteobacteria</taxon>
        <taxon>Rhodobacterales</taxon>
        <taxon>Roseobacteraceae</taxon>
        <taxon>Ruegeria</taxon>
    </lineage>
</organism>
<dbReference type="CDD" id="cd07989">
    <property type="entry name" value="LPLAT_AGPAT-like"/>
    <property type="match status" value="1"/>
</dbReference>
<evidence type="ECO:0000256" key="2">
    <source>
        <dbReference type="ARBA" id="ARBA00022679"/>
    </source>
</evidence>
<sequence length="247" mass="27562">MAMAVQWVRSLIFMVTIYAWMAVLGLVFAPYALFSKRGALRACKIYARTTIWLARWMVGIRGEVRGNVPTGEVVIAAKHQSFFDIILIFDAVPHGKFIMKRELLWTPIIGMYARRLGCIPVNRGKRGAAVAKMVKDVAKEFTEPGQLVIYPQGTRVAPGVYKPYKVGTAVLYEGLGFPCVPAATNVGVFWPRSGILRKPGHAIVEFLAPIEPGVDRESFLARLEEVIETRSNELMREVGFDPDAVHR</sequence>
<dbReference type="AlphaFoldDB" id="A0A1M5AEA6"/>
<evidence type="ECO:0000313" key="6">
    <source>
        <dbReference type="EMBL" id="SHF28600.1"/>
    </source>
</evidence>
<evidence type="ECO:0000256" key="1">
    <source>
        <dbReference type="ARBA" id="ARBA00005189"/>
    </source>
</evidence>